<protein>
    <recommendedName>
        <fullName evidence="1">Pyrrolo-quinoline quinone repeat domain-containing protein</fullName>
    </recommendedName>
</protein>
<dbReference type="Gene3D" id="2.40.10.480">
    <property type="match status" value="1"/>
</dbReference>
<dbReference type="AlphaFoldDB" id="A0A0F9IXW4"/>
<accession>A0A0F9IXW4</accession>
<feature type="non-terminal residue" evidence="2">
    <location>
        <position position="248"/>
    </location>
</feature>
<dbReference type="EMBL" id="LAZR01011348">
    <property type="protein sequence ID" value="KKM62188.1"/>
    <property type="molecule type" value="Genomic_DNA"/>
</dbReference>
<dbReference type="InterPro" id="IPR015943">
    <property type="entry name" value="WD40/YVTN_repeat-like_dom_sf"/>
</dbReference>
<dbReference type="Gene3D" id="2.130.10.10">
    <property type="entry name" value="YVTN repeat-like/Quinoprotein amine dehydrogenase"/>
    <property type="match status" value="1"/>
</dbReference>
<dbReference type="InterPro" id="IPR002372">
    <property type="entry name" value="PQQ_rpt_dom"/>
</dbReference>
<dbReference type="Pfam" id="PF13360">
    <property type="entry name" value="PQQ_2"/>
    <property type="match status" value="1"/>
</dbReference>
<feature type="domain" description="Pyrrolo-quinoline quinone repeat" evidence="1">
    <location>
        <begin position="81"/>
        <end position="150"/>
    </location>
</feature>
<dbReference type="SUPFAM" id="SSF50998">
    <property type="entry name" value="Quinoprotein alcohol dehydrogenase-like"/>
    <property type="match status" value="1"/>
</dbReference>
<dbReference type="PANTHER" id="PTHR34512:SF30">
    <property type="entry name" value="OUTER MEMBRANE PROTEIN ASSEMBLY FACTOR BAMB"/>
    <property type="match status" value="1"/>
</dbReference>
<comment type="caution">
    <text evidence="2">The sequence shown here is derived from an EMBL/GenBank/DDBJ whole genome shotgun (WGS) entry which is preliminary data.</text>
</comment>
<evidence type="ECO:0000313" key="2">
    <source>
        <dbReference type="EMBL" id="KKM62188.1"/>
    </source>
</evidence>
<dbReference type="InterPro" id="IPR011047">
    <property type="entry name" value="Quinoprotein_ADH-like_sf"/>
</dbReference>
<evidence type="ECO:0000259" key="1">
    <source>
        <dbReference type="Pfam" id="PF13360"/>
    </source>
</evidence>
<organism evidence="2">
    <name type="scientific">marine sediment metagenome</name>
    <dbReference type="NCBI Taxonomy" id="412755"/>
    <lineage>
        <taxon>unclassified sequences</taxon>
        <taxon>metagenomes</taxon>
        <taxon>ecological metagenomes</taxon>
    </lineage>
</organism>
<sequence>MISAFKFSVKIEEREKKVLLLDFSRRMKKFTLLFLVCIFLGFCSFFKSRIPAYPSGVVFPLEKAGEIAYKGRIIDFVKDTEGDIYLSTERGLVYCMTGERREILWKFEVSEELASSPFLGAENIYVYDMNSTLYCLSKKGRLLWKKEVKEKITTGIKELKKKIYFGTEKGIFFARATSSGEELWRFEAGDAIRSTPVFSAERIIFGCDDHNLYILSEKGSLLDKIKTENKIQPLPLVEKNFLYFGTDD</sequence>
<gene>
    <name evidence="2" type="ORF">LCGC14_1524140</name>
</gene>
<name>A0A0F9IXW4_9ZZZZ</name>
<dbReference type="PANTHER" id="PTHR34512">
    <property type="entry name" value="CELL SURFACE PROTEIN"/>
    <property type="match status" value="1"/>
</dbReference>
<proteinExistence type="predicted"/>
<reference evidence="2" key="1">
    <citation type="journal article" date="2015" name="Nature">
        <title>Complex archaea that bridge the gap between prokaryotes and eukaryotes.</title>
        <authorList>
            <person name="Spang A."/>
            <person name="Saw J.H."/>
            <person name="Jorgensen S.L."/>
            <person name="Zaremba-Niedzwiedzka K."/>
            <person name="Martijn J."/>
            <person name="Lind A.E."/>
            <person name="van Eijk R."/>
            <person name="Schleper C."/>
            <person name="Guy L."/>
            <person name="Ettema T.J."/>
        </authorList>
    </citation>
    <scope>NUCLEOTIDE SEQUENCE</scope>
</reference>